<evidence type="ECO:0000313" key="5">
    <source>
        <dbReference type="Proteomes" id="UP001279734"/>
    </source>
</evidence>
<keyword evidence="5" id="KW-1185">Reference proteome</keyword>
<dbReference type="PROSITE" id="PS50157">
    <property type="entry name" value="ZINC_FINGER_C2H2_2"/>
    <property type="match status" value="2"/>
</dbReference>
<evidence type="ECO:0000313" key="4">
    <source>
        <dbReference type="EMBL" id="GMH27775.1"/>
    </source>
</evidence>
<gene>
    <name evidence="4" type="ORF">Nepgr_029618</name>
</gene>
<proteinExistence type="predicted"/>
<dbReference type="PROSITE" id="PS00028">
    <property type="entry name" value="ZINC_FINGER_C2H2_1"/>
    <property type="match status" value="2"/>
</dbReference>
<dbReference type="SUPFAM" id="SSF57667">
    <property type="entry name" value="beta-beta-alpha zinc fingers"/>
    <property type="match status" value="2"/>
</dbReference>
<dbReference type="Proteomes" id="UP001279734">
    <property type="component" value="Unassembled WGS sequence"/>
</dbReference>
<keyword evidence="1" id="KW-0863">Zinc-finger</keyword>
<dbReference type="AlphaFoldDB" id="A0AAD3TDX3"/>
<evidence type="ECO:0000256" key="1">
    <source>
        <dbReference type="PROSITE-ProRule" id="PRU00042"/>
    </source>
</evidence>
<feature type="region of interest" description="Disordered" evidence="2">
    <location>
        <begin position="118"/>
        <end position="162"/>
    </location>
</feature>
<keyword evidence="1" id="KW-0862">Zinc</keyword>
<dbReference type="EMBL" id="BSYO01000033">
    <property type="protein sequence ID" value="GMH27775.1"/>
    <property type="molecule type" value="Genomic_DNA"/>
</dbReference>
<organism evidence="4 5">
    <name type="scientific">Nepenthes gracilis</name>
    <name type="common">Slender pitcher plant</name>
    <dbReference type="NCBI Taxonomy" id="150966"/>
    <lineage>
        <taxon>Eukaryota</taxon>
        <taxon>Viridiplantae</taxon>
        <taxon>Streptophyta</taxon>
        <taxon>Embryophyta</taxon>
        <taxon>Tracheophyta</taxon>
        <taxon>Spermatophyta</taxon>
        <taxon>Magnoliopsida</taxon>
        <taxon>eudicotyledons</taxon>
        <taxon>Gunneridae</taxon>
        <taxon>Pentapetalae</taxon>
        <taxon>Caryophyllales</taxon>
        <taxon>Nepenthaceae</taxon>
        <taxon>Nepenthes</taxon>
    </lineage>
</organism>
<dbReference type="GO" id="GO:0008270">
    <property type="term" value="F:zinc ion binding"/>
    <property type="evidence" value="ECO:0007669"/>
    <property type="project" value="UniProtKB-KW"/>
</dbReference>
<dbReference type="Gene3D" id="3.30.160.60">
    <property type="entry name" value="Classic Zinc Finger"/>
    <property type="match status" value="1"/>
</dbReference>
<feature type="domain" description="C2H2-type" evidence="3">
    <location>
        <begin position="227"/>
        <end position="254"/>
    </location>
</feature>
<feature type="compositionally biased region" description="Low complexity" evidence="2">
    <location>
        <begin position="131"/>
        <end position="143"/>
    </location>
</feature>
<name>A0AAD3TDX3_NEPGR</name>
<feature type="domain" description="C2H2-type" evidence="3">
    <location>
        <begin position="25"/>
        <end position="52"/>
    </location>
</feature>
<dbReference type="SMART" id="SM00355">
    <property type="entry name" value="ZnF_C2H2"/>
    <property type="match status" value="3"/>
</dbReference>
<keyword evidence="1" id="KW-0479">Metal-binding</keyword>
<evidence type="ECO:0000259" key="3">
    <source>
        <dbReference type="PROSITE" id="PS50157"/>
    </source>
</evidence>
<dbReference type="PANTHER" id="PTHR47591:SF1">
    <property type="entry name" value="ZINC FINGER PROTEIN ZAT2-RELATED"/>
    <property type="match status" value="1"/>
</dbReference>
<accession>A0AAD3TDX3</accession>
<dbReference type="InterPro" id="IPR013087">
    <property type="entry name" value="Znf_C2H2_type"/>
</dbReference>
<reference evidence="4" key="1">
    <citation type="submission" date="2023-05" db="EMBL/GenBank/DDBJ databases">
        <title>Nepenthes gracilis genome sequencing.</title>
        <authorList>
            <person name="Fukushima K."/>
        </authorList>
    </citation>
    <scope>NUCLEOTIDE SEQUENCE</scope>
    <source>
        <strain evidence="4">SING2019-196</strain>
    </source>
</reference>
<comment type="caution">
    <text evidence="4">The sequence shown here is derived from an EMBL/GenBank/DDBJ whole genome shotgun (WGS) entry which is preliminary data.</text>
</comment>
<protein>
    <recommendedName>
        <fullName evidence="3">C2H2-type domain-containing protein</fullName>
    </recommendedName>
</protein>
<dbReference type="Pfam" id="PF13912">
    <property type="entry name" value="zf-C2H2_6"/>
    <property type="match status" value="3"/>
</dbReference>
<sequence>MTMKRFRNKTAYPDAVAAATRRSNHSCCVCGKSFSSIKAVHGHMKWHPEREWRGMLPPMSNPKRASPPSISTLSVSEIAADADGGGEKTNSINGVCQFLSEPDSHSAVKAWRGRKRLQGYLPSDPSKGGYSSPDSSTVSTTTTAAAKQLAEGSNPLQPEDDGNGILACKKPRIVDHSSTESRSTADFGTLCRAGSYSNTRSRELLYQKSELNLSQEKSKDNRLLNKFECSICGKSFNSCKALGGHRSSHTKVKSMEVSGSRAANLLPCKVNGRVFESLRSLGGHKTCHWTPPTTTIAKAPPLVMAAAAAHPEKKMLNFDLNELPYLEVEEQLPEQFAFL</sequence>
<dbReference type="InterPro" id="IPR036236">
    <property type="entry name" value="Znf_C2H2_sf"/>
</dbReference>
<evidence type="ECO:0000256" key="2">
    <source>
        <dbReference type="SAM" id="MobiDB-lite"/>
    </source>
</evidence>
<dbReference type="PANTHER" id="PTHR47591">
    <property type="entry name" value="ZINC FINGER PROTEIN ZAT2-RELATED"/>
    <property type="match status" value="1"/>
</dbReference>